<organism evidence="3 4">
    <name type="scientific">Variovorax defluvii</name>
    <dbReference type="NCBI Taxonomy" id="913761"/>
    <lineage>
        <taxon>Bacteria</taxon>
        <taxon>Pseudomonadati</taxon>
        <taxon>Pseudomonadota</taxon>
        <taxon>Betaproteobacteria</taxon>
        <taxon>Burkholderiales</taxon>
        <taxon>Comamonadaceae</taxon>
        <taxon>Variovorax</taxon>
    </lineage>
</organism>
<proteinExistence type="predicted"/>
<keyword evidence="1" id="KW-0238">DNA-binding</keyword>
<evidence type="ECO:0000313" key="3">
    <source>
        <dbReference type="EMBL" id="GAA4335409.1"/>
    </source>
</evidence>
<dbReference type="InterPro" id="IPR036388">
    <property type="entry name" value="WH-like_DNA-bd_sf"/>
</dbReference>
<dbReference type="PANTHER" id="PTHR43214">
    <property type="entry name" value="TWO-COMPONENT RESPONSE REGULATOR"/>
    <property type="match status" value="1"/>
</dbReference>
<dbReference type="InterPro" id="IPR039420">
    <property type="entry name" value="WalR-like"/>
</dbReference>
<dbReference type="EMBL" id="BAABGJ010000009">
    <property type="protein sequence ID" value="GAA4335409.1"/>
    <property type="molecule type" value="Genomic_DNA"/>
</dbReference>
<dbReference type="RefSeq" id="WP_345536530.1">
    <property type="nucleotide sequence ID" value="NZ_BAABGJ010000009.1"/>
</dbReference>
<dbReference type="InterPro" id="IPR000792">
    <property type="entry name" value="Tscrpt_reg_LuxR_C"/>
</dbReference>
<comment type="caution">
    <text evidence="3">The sequence shown here is derived from an EMBL/GenBank/DDBJ whole genome shotgun (WGS) entry which is preliminary data.</text>
</comment>
<evidence type="ECO:0000313" key="4">
    <source>
        <dbReference type="Proteomes" id="UP001500975"/>
    </source>
</evidence>
<dbReference type="InterPro" id="IPR016032">
    <property type="entry name" value="Sig_transdc_resp-reg_C-effctor"/>
</dbReference>
<evidence type="ECO:0000259" key="2">
    <source>
        <dbReference type="PROSITE" id="PS50043"/>
    </source>
</evidence>
<dbReference type="SUPFAM" id="SSF46894">
    <property type="entry name" value="C-terminal effector domain of the bipartite response regulators"/>
    <property type="match status" value="1"/>
</dbReference>
<dbReference type="Proteomes" id="UP001500975">
    <property type="component" value="Unassembled WGS sequence"/>
</dbReference>
<dbReference type="PRINTS" id="PR00038">
    <property type="entry name" value="HTHLUXR"/>
</dbReference>
<protein>
    <recommendedName>
        <fullName evidence="2">HTH luxR-type domain-containing protein</fullName>
    </recommendedName>
</protein>
<dbReference type="SMART" id="SM00421">
    <property type="entry name" value="HTH_LUXR"/>
    <property type="match status" value="1"/>
</dbReference>
<name>A0ABP8H7U2_9BURK</name>
<reference evidence="4" key="1">
    <citation type="journal article" date="2019" name="Int. J. Syst. Evol. Microbiol.">
        <title>The Global Catalogue of Microorganisms (GCM) 10K type strain sequencing project: providing services to taxonomists for standard genome sequencing and annotation.</title>
        <authorList>
            <consortium name="The Broad Institute Genomics Platform"/>
            <consortium name="The Broad Institute Genome Sequencing Center for Infectious Disease"/>
            <person name="Wu L."/>
            <person name="Ma J."/>
        </authorList>
    </citation>
    <scope>NUCLEOTIDE SEQUENCE [LARGE SCALE GENOMIC DNA]</scope>
    <source>
        <strain evidence="4">JCM 17804</strain>
    </source>
</reference>
<gene>
    <name evidence="3" type="ORF">GCM10023165_11880</name>
</gene>
<sequence length="239" mass="25886">MKHLTRTDLDAWVAAVTHPLASAGSLIAWLEGPLRKFFPFKGVVLGHGELVAGQLAVTHMLAAGHDEAYLRQISTTFELSQRGSLRWWFGARRPFHIDPKNPPPHASAFELDEIARFGLGNVAGHGVLNIKASAGTYFGFAGVREPLGDWHLEALTLIAPVLNDLMLSHIALTRNTAAGGLEGLTPRQRDIVRQLAAGKSNKAIALAIGITEKSVRNQLAKVYASVGVRKRTELIALLK</sequence>
<evidence type="ECO:0000256" key="1">
    <source>
        <dbReference type="ARBA" id="ARBA00023125"/>
    </source>
</evidence>
<feature type="domain" description="HTH luxR-type" evidence="2">
    <location>
        <begin position="177"/>
        <end position="239"/>
    </location>
</feature>
<dbReference type="CDD" id="cd06170">
    <property type="entry name" value="LuxR_C_like"/>
    <property type="match status" value="1"/>
</dbReference>
<dbReference type="PROSITE" id="PS50043">
    <property type="entry name" value="HTH_LUXR_2"/>
    <property type="match status" value="1"/>
</dbReference>
<dbReference type="Gene3D" id="1.10.10.10">
    <property type="entry name" value="Winged helix-like DNA-binding domain superfamily/Winged helix DNA-binding domain"/>
    <property type="match status" value="1"/>
</dbReference>
<keyword evidence="4" id="KW-1185">Reference proteome</keyword>
<accession>A0ABP8H7U2</accession>
<dbReference type="Pfam" id="PF00196">
    <property type="entry name" value="GerE"/>
    <property type="match status" value="1"/>
</dbReference>